<gene>
    <name evidence="13" type="primary">Acey_s0538.g3138</name>
    <name evidence="13" type="ORF">Y032_0538g3138</name>
</gene>
<evidence type="ECO:0000256" key="10">
    <source>
        <dbReference type="SAM" id="Phobius"/>
    </source>
</evidence>
<reference evidence="14" key="1">
    <citation type="journal article" date="2015" name="Nat. Genet.">
        <title>The genome and transcriptome of the zoonotic hookworm Ancylostoma ceylanicum identify infection-specific gene families.</title>
        <authorList>
            <person name="Schwarz E.M."/>
            <person name="Hu Y."/>
            <person name="Antoshechkin I."/>
            <person name="Miller M.M."/>
            <person name="Sternberg P.W."/>
            <person name="Aroian R.V."/>
        </authorList>
    </citation>
    <scope>NUCLEOTIDE SEQUENCE</scope>
    <source>
        <strain evidence="14">HY135</strain>
    </source>
</reference>
<keyword evidence="8 10" id="KW-0472">Membrane</keyword>
<evidence type="ECO:0000313" key="14">
    <source>
        <dbReference type="Proteomes" id="UP000024635"/>
    </source>
</evidence>
<evidence type="ECO:0000313" key="13">
    <source>
        <dbReference type="EMBL" id="EYC42248.1"/>
    </source>
</evidence>
<evidence type="ECO:0000256" key="2">
    <source>
        <dbReference type="ARBA" id="ARBA00006498"/>
    </source>
</evidence>
<feature type="transmembrane region" description="Helical" evidence="10">
    <location>
        <begin position="333"/>
        <end position="357"/>
    </location>
</feature>
<dbReference type="SUPFAM" id="SSF81321">
    <property type="entry name" value="Family A G protein-coupled receptor-like"/>
    <property type="match status" value="1"/>
</dbReference>
<dbReference type="PANTHER" id="PTHR23017">
    <property type="entry name" value="SERPENTINE RECEPTOR, CLASS X"/>
    <property type="match status" value="1"/>
</dbReference>
<feature type="transmembrane region" description="Helical" evidence="10">
    <location>
        <begin position="207"/>
        <end position="231"/>
    </location>
</feature>
<dbReference type="EMBL" id="JARK01000138">
    <property type="protein sequence ID" value="EYC42248.1"/>
    <property type="molecule type" value="Genomic_DNA"/>
</dbReference>
<dbReference type="Pfam" id="PF02320">
    <property type="entry name" value="UCR_hinge"/>
    <property type="match status" value="1"/>
</dbReference>
<feature type="region of interest" description="Disordered" evidence="9">
    <location>
        <begin position="389"/>
        <end position="413"/>
    </location>
</feature>
<dbReference type="InterPro" id="IPR023184">
    <property type="entry name" value="Ubol_cytC_Rdtase_hinge_dom"/>
</dbReference>
<evidence type="ECO:0000256" key="9">
    <source>
        <dbReference type="SAM" id="MobiDB-lite"/>
    </source>
</evidence>
<keyword evidence="10" id="KW-1133">Transmembrane helix</keyword>
<evidence type="ECO:0000259" key="12">
    <source>
        <dbReference type="Pfam" id="PF10328"/>
    </source>
</evidence>
<evidence type="ECO:0000259" key="11">
    <source>
        <dbReference type="Pfam" id="PF02320"/>
    </source>
</evidence>
<evidence type="ECO:0000256" key="4">
    <source>
        <dbReference type="ARBA" id="ARBA00022660"/>
    </source>
</evidence>
<feature type="transmembrane region" description="Helical" evidence="10">
    <location>
        <begin position="251"/>
        <end position="277"/>
    </location>
</feature>
<comment type="caution">
    <text evidence="13">The sequence shown here is derived from an EMBL/GenBank/DDBJ whole genome shotgun (WGS) entry which is preliminary data.</text>
</comment>
<evidence type="ECO:0000256" key="3">
    <source>
        <dbReference type="ARBA" id="ARBA00022448"/>
    </source>
</evidence>
<evidence type="ECO:0000256" key="5">
    <source>
        <dbReference type="ARBA" id="ARBA00022792"/>
    </source>
</evidence>
<proteinExistence type="inferred from homology"/>
<keyword evidence="4" id="KW-0679">Respiratory chain</keyword>
<organism evidence="13 14">
    <name type="scientific">Ancylostoma ceylanicum</name>
    <dbReference type="NCBI Taxonomy" id="53326"/>
    <lineage>
        <taxon>Eukaryota</taxon>
        <taxon>Metazoa</taxon>
        <taxon>Ecdysozoa</taxon>
        <taxon>Nematoda</taxon>
        <taxon>Chromadorea</taxon>
        <taxon>Rhabditida</taxon>
        <taxon>Rhabditina</taxon>
        <taxon>Rhabditomorpha</taxon>
        <taxon>Strongyloidea</taxon>
        <taxon>Ancylostomatidae</taxon>
        <taxon>Ancylostomatinae</taxon>
        <taxon>Ancylostoma</taxon>
    </lineage>
</organism>
<evidence type="ECO:0000256" key="7">
    <source>
        <dbReference type="ARBA" id="ARBA00023128"/>
    </source>
</evidence>
<sequence length="413" mass="46904">MPEHNEPLEEGVDQLTQWRERCADHVADFKAVLDECNDRVNSRSNTDEVCHQFNPNPDPTHNPTDCNRLRTRYEEVQRTPTSVKMIAENILASVLLFVVGVPGLYLNMLSTFSLFGAATPFEMICACHAAGNAGVLAVLIFCSAPMIYFGSPWLNVSEFGKMAGRVTMYAWFLIHYTQVLLAINRFMAINCYMIYNKVFSSANTKKILAVLGIYLLWYFFVGFFDGCHFIFLSTTWQWAFEQTQCGLILFIYVDFYFTIGLLITSLAFDFCTAISIYRFVKITASTDRHFGHTDVMFFIQSCMSNFIFIADLSLFLVGPTIYQALLGEAPDTFGIFLINTLSMEISHFLDGLIMVVFNRKTRAYIFNPRKLVKLRLEGSRVSSLARVSDYSHAKTENHDSKGVAPERSKDSTS</sequence>
<keyword evidence="7" id="KW-0496">Mitochondrion</keyword>
<keyword evidence="14" id="KW-1185">Reference proteome</keyword>
<name>A0A016WT95_9BILA</name>
<feature type="domain" description="Ubiquinol-cytochrome C reductase hinge" evidence="11">
    <location>
        <begin position="13"/>
        <end position="51"/>
    </location>
</feature>
<dbReference type="Pfam" id="PF10328">
    <property type="entry name" value="7TM_GPCR_Srx"/>
    <property type="match status" value="1"/>
</dbReference>
<feature type="transmembrane region" description="Helical" evidence="10">
    <location>
        <begin position="90"/>
        <end position="117"/>
    </location>
</feature>
<dbReference type="SUPFAM" id="SSF81531">
    <property type="entry name" value="Non-heme 11 kDa protein of cytochrome bc1 complex (Ubiquinol-cytochrome c reductase)"/>
    <property type="match status" value="1"/>
</dbReference>
<feature type="domain" description="7TM GPCR serpentine receptor class x (Srx)" evidence="12">
    <location>
        <begin position="97"/>
        <end position="358"/>
    </location>
</feature>
<dbReference type="GO" id="GO:0005743">
    <property type="term" value="C:mitochondrial inner membrane"/>
    <property type="evidence" value="ECO:0007669"/>
    <property type="project" value="UniProtKB-SubCell"/>
</dbReference>
<evidence type="ECO:0000256" key="8">
    <source>
        <dbReference type="ARBA" id="ARBA00023136"/>
    </source>
</evidence>
<dbReference type="OrthoDB" id="5859283at2759"/>
<keyword evidence="10" id="KW-0812">Transmembrane</keyword>
<keyword evidence="6" id="KW-0249">Electron transport</keyword>
<dbReference type="Proteomes" id="UP000024635">
    <property type="component" value="Unassembled WGS sequence"/>
</dbReference>
<dbReference type="STRING" id="53326.A0A016WT95"/>
<protein>
    <submittedName>
        <fullName evidence="13">Uncharacterized protein</fullName>
    </submittedName>
</protein>
<keyword evidence="3" id="KW-0813">Transport</keyword>
<dbReference type="PANTHER" id="PTHR23017:SF3">
    <property type="entry name" value="G-PROTEIN COUPLED RECEPTORS FAMILY 1 PROFILE DOMAIN-CONTAINING PROTEIN"/>
    <property type="match status" value="1"/>
</dbReference>
<feature type="transmembrane region" description="Helical" evidence="10">
    <location>
        <begin position="169"/>
        <end position="195"/>
    </location>
</feature>
<accession>A0A016WT95</accession>
<dbReference type="InterPro" id="IPR036811">
    <property type="entry name" value="Ubol_cytC_Rdtase_hinge_dom_sf"/>
</dbReference>
<feature type="transmembrane region" description="Helical" evidence="10">
    <location>
        <begin position="297"/>
        <end position="321"/>
    </location>
</feature>
<evidence type="ECO:0000256" key="6">
    <source>
        <dbReference type="ARBA" id="ARBA00022982"/>
    </source>
</evidence>
<comment type="subcellular location">
    <subcellularLocation>
        <location evidence="1">Mitochondrion inner membrane</location>
    </subcellularLocation>
</comment>
<dbReference type="Gene3D" id="1.10.287.20">
    <property type="entry name" value="Ubiquinol-cytochrome C reductase hinge domain"/>
    <property type="match status" value="1"/>
</dbReference>
<feature type="transmembrane region" description="Helical" evidence="10">
    <location>
        <begin position="129"/>
        <end position="149"/>
    </location>
</feature>
<keyword evidence="5" id="KW-0999">Mitochondrion inner membrane</keyword>
<evidence type="ECO:0000256" key="1">
    <source>
        <dbReference type="ARBA" id="ARBA00004273"/>
    </source>
</evidence>
<dbReference type="InterPro" id="IPR019430">
    <property type="entry name" value="7TM_GPCR_serpentine_rcpt_Srx"/>
</dbReference>
<dbReference type="AlphaFoldDB" id="A0A016WT95"/>
<comment type="similarity">
    <text evidence="2">Belongs to the UQCRH/QCR6 family.</text>
</comment>